<feature type="chain" id="PRO_5014117550" evidence="2">
    <location>
        <begin position="19"/>
        <end position="359"/>
    </location>
</feature>
<dbReference type="SUPFAM" id="SSF47240">
    <property type="entry name" value="Ferritin-like"/>
    <property type="match status" value="1"/>
</dbReference>
<dbReference type="VEuPathDB" id="FungiDB:A9K55_005755"/>
<evidence type="ECO:0000256" key="2">
    <source>
        <dbReference type="SAM" id="SignalP"/>
    </source>
</evidence>
<dbReference type="Pfam" id="PF13668">
    <property type="entry name" value="Ferritin_2"/>
    <property type="match status" value="1"/>
</dbReference>
<dbReference type="Gene3D" id="1.20.1260.10">
    <property type="match status" value="1"/>
</dbReference>
<keyword evidence="2" id="KW-0732">Signal</keyword>
<gene>
    <name evidence="3" type="ORF">A9K55_005755</name>
</gene>
<dbReference type="PANTHER" id="PTHR38705:SF1">
    <property type="entry name" value="PROTEIN RDS1"/>
    <property type="match status" value="1"/>
</dbReference>
<dbReference type="PANTHER" id="PTHR38705">
    <property type="entry name" value="PROTEIN RDS1"/>
    <property type="match status" value="1"/>
</dbReference>
<dbReference type="AlphaFoldDB" id="A0A2H4SCC5"/>
<evidence type="ECO:0000313" key="4">
    <source>
        <dbReference type="Proteomes" id="UP000323067"/>
    </source>
</evidence>
<sequence length="359" mass="36947">MLSLKTTVLALLAATATAMPATVRLTPRQMQYHTLAKRQQEEAAAAGLSDFDILQLYAPFPFLNHVQNTSLTKLHSALTLENLEESFYRQGFAKFPASDFAALGLDEQAISDLQQIGKTEAEHVGLLQSSLAQGGVQPVQACEYEFGFTDAAAMVQTAAVLENIGVSAYLGAAPLLSDKAILGTAGSILTIEARHQSAIRVFSKQVAVPQAFDAPLGPRAVFSLAAPFIKSCPEGSNLKIDAFPKLAMEPGSATEAAGGNGTRSAAGESGGKSGVLSVGSNFRVQADAATSAGATNCAFTSGGVFPGGTAFSKFSQTEGCQVPQGVAGITYVTLTKGAPLTGAISDDLIVAGPMAVVVS</sequence>
<evidence type="ECO:0000256" key="1">
    <source>
        <dbReference type="SAM" id="MobiDB-lite"/>
    </source>
</evidence>
<dbReference type="OrthoDB" id="1001765at2759"/>
<dbReference type="VEuPathDB" id="FungiDB:CCM_03216"/>
<accession>A0A2H4SCC5</accession>
<dbReference type="InterPro" id="IPR039254">
    <property type="entry name" value="Rds1"/>
</dbReference>
<evidence type="ECO:0000313" key="3">
    <source>
        <dbReference type="EMBL" id="ATY60737.1"/>
    </source>
</evidence>
<reference evidence="3 4" key="1">
    <citation type="journal article" date="2017" name="BMC Genomics">
        <title>Chromosome level assembly and secondary metabolite potential of the parasitic fungus Cordyceps militaris.</title>
        <authorList>
            <person name="Kramer G.J."/>
            <person name="Nodwell J.R."/>
        </authorList>
    </citation>
    <scope>NUCLEOTIDE SEQUENCE [LARGE SCALE GENOMIC DNA]</scope>
    <source>
        <strain evidence="3 4">ATCC 34164</strain>
    </source>
</reference>
<dbReference type="InterPro" id="IPR012347">
    <property type="entry name" value="Ferritin-like"/>
</dbReference>
<dbReference type="Proteomes" id="UP000323067">
    <property type="component" value="Chromosome vi"/>
</dbReference>
<name>A0A2H4SCC5_CORMI</name>
<feature type="signal peptide" evidence="2">
    <location>
        <begin position="1"/>
        <end position="18"/>
    </location>
</feature>
<dbReference type="EMBL" id="CP023323">
    <property type="protein sequence ID" value="ATY60737.1"/>
    <property type="molecule type" value="Genomic_DNA"/>
</dbReference>
<protein>
    <submittedName>
        <fullName evidence="3">Ferritin ribonucleotide reductase</fullName>
    </submittedName>
</protein>
<dbReference type="InterPro" id="IPR009078">
    <property type="entry name" value="Ferritin-like_SF"/>
</dbReference>
<dbReference type="CDD" id="cd00657">
    <property type="entry name" value="Ferritin_like"/>
    <property type="match status" value="1"/>
</dbReference>
<feature type="region of interest" description="Disordered" evidence="1">
    <location>
        <begin position="251"/>
        <end position="270"/>
    </location>
</feature>
<proteinExistence type="predicted"/>
<organism evidence="3 4">
    <name type="scientific">Cordyceps militaris</name>
    <name type="common">Caterpillar fungus</name>
    <name type="synonym">Clavaria militaris</name>
    <dbReference type="NCBI Taxonomy" id="73501"/>
    <lineage>
        <taxon>Eukaryota</taxon>
        <taxon>Fungi</taxon>
        <taxon>Dikarya</taxon>
        <taxon>Ascomycota</taxon>
        <taxon>Pezizomycotina</taxon>
        <taxon>Sordariomycetes</taxon>
        <taxon>Hypocreomycetidae</taxon>
        <taxon>Hypocreales</taxon>
        <taxon>Cordycipitaceae</taxon>
        <taxon>Cordyceps</taxon>
    </lineage>
</organism>